<accession>A0A8J9VEH4</accession>
<dbReference type="PROSITE" id="PS50206">
    <property type="entry name" value="RHODANESE_3"/>
    <property type="match status" value="1"/>
</dbReference>
<dbReference type="Proteomes" id="UP000838412">
    <property type="component" value="Chromosome 10"/>
</dbReference>
<dbReference type="SMART" id="SM00450">
    <property type="entry name" value="RHOD"/>
    <property type="match status" value="1"/>
</dbReference>
<feature type="domain" description="Rhodanese" evidence="1">
    <location>
        <begin position="21"/>
        <end position="120"/>
    </location>
</feature>
<keyword evidence="3" id="KW-1185">Reference proteome</keyword>
<dbReference type="OrthoDB" id="566238at2759"/>
<protein>
    <submittedName>
        <fullName evidence="2">TSTD1 protein</fullName>
    </submittedName>
</protein>
<dbReference type="PANTHER" id="PTHR44086">
    <property type="entry name" value="THIOSULFATE SULFURTRANSFERASE RDL2, MITOCHONDRIAL-RELATED"/>
    <property type="match status" value="1"/>
</dbReference>
<evidence type="ECO:0000313" key="3">
    <source>
        <dbReference type="Proteomes" id="UP000838412"/>
    </source>
</evidence>
<sequence>MESNIQTAVEVTFSELKEGLASGELQVIDVRRPEELQADGRMVGSTNIPLDELEAALQMSDDAFRDQYGIKKPQKEDENIVLTCRSGRRTKLALPIAQRLGYTRAKIYAGGIIEWKKHHGVD</sequence>
<dbReference type="AlphaFoldDB" id="A0A8J9VEH4"/>
<evidence type="ECO:0000313" key="2">
    <source>
        <dbReference type="EMBL" id="CAH1237878.1"/>
    </source>
</evidence>
<organism evidence="2 3">
    <name type="scientific">Branchiostoma lanceolatum</name>
    <name type="common">Common lancelet</name>
    <name type="synonym">Amphioxus lanceolatum</name>
    <dbReference type="NCBI Taxonomy" id="7740"/>
    <lineage>
        <taxon>Eukaryota</taxon>
        <taxon>Metazoa</taxon>
        <taxon>Chordata</taxon>
        <taxon>Cephalochordata</taxon>
        <taxon>Leptocardii</taxon>
        <taxon>Amphioxiformes</taxon>
        <taxon>Branchiostomatidae</taxon>
        <taxon>Branchiostoma</taxon>
    </lineage>
</organism>
<dbReference type="InterPro" id="IPR036873">
    <property type="entry name" value="Rhodanese-like_dom_sf"/>
</dbReference>
<dbReference type="SUPFAM" id="SSF52821">
    <property type="entry name" value="Rhodanese/Cell cycle control phosphatase"/>
    <property type="match status" value="1"/>
</dbReference>
<gene>
    <name evidence="2" type="primary">TSTD1</name>
    <name evidence="2" type="ORF">BLAG_LOCUS2678</name>
</gene>
<dbReference type="PANTHER" id="PTHR44086:SF14">
    <property type="entry name" value="RHODANESE DOMAIN-CONTAINING PROTEIN"/>
    <property type="match status" value="1"/>
</dbReference>
<dbReference type="EMBL" id="OV696695">
    <property type="protein sequence ID" value="CAH1237878.1"/>
    <property type="molecule type" value="Genomic_DNA"/>
</dbReference>
<name>A0A8J9VEH4_BRALA</name>
<dbReference type="InterPro" id="IPR001763">
    <property type="entry name" value="Rhodanese-like_dom"/>
</dbReference>
<dbReference type="Pfam" id="PF00581">
    <property type="entry name" value="Rhodanese"/>
    <property type="match status" value="1"/>
</dbReference>
<reference evidence="2" key="1">
    <citation type="submission" date="2022-01" db="EMBL/GenBank/DDBJ databases">
        <authorList>
            <person name="Braso-Vives M."/>
        </authorList>
    </citation>
    <scope>NUCLEOTIDE SEQUENCE</scope>
</reference>
<dbReference type="Gene3D" id="3.40.250.10">
    <property type="entry name" value="Rhodanese-like domain"/>
    <property type="match status" value="1"/>
</dbReference>
<evidence type="ECO:0000259" key="1">
    <source>
        <dbReference type="PROSITE" id="PS50206"/>
    </source>
</evidence>
<proteinExistence type="predicted"/>